<evidence type="ECO:0000256" key="1">
    <source>
        <dbReference type="SAM" id="MobiDB-lite"/>
    </source>
</evidence>
<dbReference type="EMBL" id="CP025066">
    <property type="protein sequence ID" value="AUX10438.1"/>
    <property type="molecule type" value="Genomic_DNA"/>
</dbReference>
<reference evidence="3" key="1">
    <citation type="submission" date="2017-11" db="EMBL/GenBank/DDBJ databases">
        <title>Phenotypic and genomic properties of facultatively anaerobic sulfur-reducing natronoarchaea from hypersaline soda lakes.</title>
        <authorList>
            <person name="Sorokin D.Y."/>
            <person name="Kublanov I.V."/>
            <person name="Roman P."/>
            <person name="Sinninghe Damste J.S."/>
            <person name="Golyshin P.N."/>
            <person name="Rojo D."/>
            <person name="Ciordia S."/>
            <person name="Mena M.D.C."/>
            <person name="Ferrer M."/>
            <person name="Messina E."/>
            <person name="Smedile F."/>
            <person name="La Spada G."/>
            <person name="La Cono V."/>
            <person name="Yakimov M.M."/>
        </authorList>
    </citation>
    <scope>NUCLEOTIDE SEQUENCE [LARGE SCALE GENOMIC DNA]</scope>
    <source>
        <strain evidence="3">AArc-Sl</strain>
    </source>
</reference>
<accession>A0A343TMW6</accession>
<dbReference type="RefSeq" id="WP_119820704.1">
    <property type="nucleotide sequence ID" value="NZ_CP025066.1"/>
</dbReference>
<dbReference type="OrthoDB" id="263605at2157"/>
<dbReference type="KEGG" id="hdf:AArcSl_2823"/>
<evidence type="ECO:0000313" key="3">
    <source>
        <dbReference type="Proteomes" id="UP000263012"/>
    </source>
</evidence>
<dbReference type="AlphaFoldDB" id="A0A343TMW6"/>
<proteinExistence type="predicted"/>
<gene>
    <name evidence="2" type="ORF">AArcSl_2823</name>
</gene>
<organism evidence="2 3">
    <name type="scientific">Halalkaliarchaeum desulfuricum</name>
    <dbReference type="NCBI Taxonomy" id="2055893"/>
    <lineage>
        <taxon>Archaea</taxon>
        <taxon>Methanobacteriati</taxon>
        <taxon>Methanobacteriota</taxon>
        <taxon>Stenosarchaea group</taxon>
        <taxon>Halobacteria</taxon>
        <taxon>Halobacteriales</taxon>
        <taxon>Haloferacaceae</taxon>
        <taxon>Halalkaliarchaeum</taxon>
    </lineage>
</organism>
<dbReference type="Proteomes" id="UP000263012">
    <property type="component" value="Chromosome"/>
</dbReference>
<keyword evidence="3" id="KW-1185">Reference proteome</keyword>
<evidence type="ECO:0000313" key="2">
    <source>
        <dbReference type="EMBL" id="AUX10438.1"/>
    </source>
</evidence>
<sequence length="377" mass="41869">METHGTTDPDDGEVDSGEPLPRRIAGRIAGSGRVPTSLRAALDHYADTGRPAIGSIRAHRRAEDRVDEIVDEAFGDVERAIAAEFDRGAEEVTFDYGTKLTMPVELTLAHVYADRDERGDATVETAEAVTELVVVALLDGDVRDALNDGEYDDFRVNFPLEGETDRRRLAEVVQATLQADVDARFDAFDDEVKAAYDRAVELSEAHQDRDPHFRQLFVDAKEGEAEALDSIREEYKFAEFDDPPALLSELPVDLPYFKTQYGRVGVIYDGMIDMYRAAGIDIDPAFELSIVLSIIGAQVWLDDVDDYRRDLADDQLTPVTAEYLLAESDAQAYDRIVSITEAYLDAAKRRALAADSDLVSIGSRYIYYSGDPDVLPR</sequence>
<protein>
    <submittedName>
        <fullName evidence="2">Uncharacterized protein</fullName>
    </submittedName>
</protein>
<name>A0A343TMW6_9EURY</name>
<feature type="region of interest" description="Disordered" evidence="1">
    <location>
        <begin position="1"/>
        <end position="23"/>
    </location>
</feature>
<dbReference type="GeneID" id="37879180"/>